<sequence>MASRVRLSLPYPDATDPERPPPALTSDLLEEIFLRVASPADLARASTACVSFRRLIADPAFLRRYRSIHPPLLLGFVSSYGFHPAEAPHPSAAVARAVAFSFDYLPCTTRRHRWHPCDVRDGRVLLKCSRVEVLVYWDLLVCDPLCRRYLLLPPITDDLLSSIGIQTKNISHSGASFIRSGGIEEDTSFSVIRWMQSNSRLGVFMFSSGSGCWSVSTSISWGDLGLDEIDLLISSQCVYDCFYWKLTNMNTLIKLDMNSMRFCSIVLLPGHEERQIVIVESGESRVAMFSIIYEGTSVDYYTFSQNGSEKSHEWLLKSTIPLPAHYTSECYIGGPAEGCIFIQCFRDEEDTKYSAFFSLEIKSFNIERVRRTRFAAFAYPYFGFPPSMSPRRI</sequence>
<dbReference type="InterPro" id="IPR036047">
    <property type="entry name" value="F-box-like_dom_sf"/>
</dbReference>
<comment type="caution">
    <text evidence="2">The sequence shown here is derived from an EMBL/GenBank/DDBJ whole genome shotgun (WGS) entry which is preliminary data.</text>
</comment>
<reference evidence="2" key="1">
    <citation type="submission" date="2020-10" db="EMBL/GenBank/DDBJ databases">
        <authorList>
            <person name="Han B."/>
            <person name="Lu T."/>
            <person name="Zhao Q."/>
            <person name="Huang X."/>
            <person name="Zhao Y."/>
        </authorList>
    </citation>
    <scope>NUCLEOTIDE SEQUENCE</scope>
</reference>
<evidence type="ECO:0008006" key="4">
    <source>
        <dbReference type="Google" id="ProtNLM"/>
    </source>
</evidence>
<keyword evidence="3" id="KW-1185">Reference proteome</keyword>
<feature type="region of interest" description="Disordered" evidence="1">
    <location>
        <begin position="1"/>
        <end position="22"/>
    </location>
</feature>
<protein>
    <recommendedName>
        <fullName evidence="4">F-box domain-containing protein</fullName>
    </recommendedName>
</protein>
<evidence type="ECO:0000313" key="2">
    <source>
        <dbReference type="EMBL" id="CAD6254603.1"/>
    </source>
</evidence>
<organism evidence="2 3">
    <name type="scientific">Miscanthus lutarioriparius</name>
    <dbReference type="NCBI Taxonomy" id="422564"/>
    <lineage>
        <taxon>Eukaryota</taxon>
        <taxon>Viridiplantae</taxon>
        <taxon>Streptophyta</taxon>
        <taxon>Embryophyta</taxon>
        <taxon>Tracheophyta</taxon>
        <taxon>Spermatophyta</taxon>
        <taxon>Magnoliopsida</taxon>
        <taxon>Liliopsida</taxon>
        <taxon>Poales</taxon>
        <taxon>Poaceae</taxon>
        <taxon>PACMAD clade</taxon>
        <taxon>Panicoideae</taxon>
        <taxon>Andropogonodae</taxon>
        <taxon>Andropogoneae</taxon>
        <taxon>Saccharinae</taxon>
        <taxon>Miscanthus</taxon>
    </lineage>
</organism>
<dbReference type="PANTHER" id="PTHR31264">
    <property type="entry name" value="OS07G0554500 PROTEIN-RELATED"/>
    <property type="match status" value="1"/>
</dbReference>
<accession>A0A811QBJ1</accession>
<dbReference type="EMBL" id="CAJGYO010000009">
    <property type="protein sequence ID" value="CAD6254603.1"/>
    <property type="molecule type" value="Genomic_DNA"/>
</dbReference>
<proteinExistence type="predicted"/>
<evidence type="ECO:0000256" key="1">
    <source>
        <dbReference type="SAM" id="MobiDB-lite"/>
    </source>
</evidence>
<evidence type="ECO:0000313" key="3">
    <source>
        <dbReference type="Proteomes" id="UP000604825"/>
    </source>
</evidence>
<name>A0A811QBJ1_9POAL</name>
<dbReference type="OrthoDB" id="685304at2759"/>
<dbReference type="Proteomes" id="UP000604825">
    <property type="component" value="Unassembled WGS sequence"/>
</dbReference>
<dbReference type="PANTHER" id="PTHR31264:SF3">
    <property type="entry name" value="OS07G0554100 PROTEIN"/>
    <property type="match status" value="1"/>
</dbReference>
<dbReference type="AlphaFoldDB" id="A0A811QBJ1"/>
<gene>
    <name evidence="2" type="ORF">NCGR_LOCUS38206</name>
</gene>
<dbReference type="SUPFAM" id="SSF81383">
    <property type="entry name" value="F-box domain"/>
    <property type="match status" value="1"/>
</dbReference>